<dbReference type="Pfam" id="PF07944">
    <property type="entry name" value="Beta-AFase-like_GH127_cat"/>
    <property type="match status" value="1"/>
</dbReference>
<dbReference type="Pfam" id="PF20736">
    <property type="entry name" value="Glyco_hydro127M"/>
    <property type="match status" value="1"/>
</dbReference>
<keyword evidence="1" id="KW-0472">Membrane</keyword>
<accession>A0ABR3J8M5</accession>
<dbReference type="EMBL" id="JASNQZ010000011">
    <property type="protein sequence ID" value="KAL0951818.1"/>
    <property type="molecule type" value="Genomic_DNA"/>
</dbReference>
<evidence type="ECO:0000259" key="2">
    <source>
        <dbReference type="Pfam" id="PF07944"/>
    </source>
</evidence>
<keyword evidence="5" id="KW-1185">Reference proteome</keyword>
<dbReference type="PANTHER" id="PTHR31151">
    <property type="entry name" value="PROLINE-TRNA LIGASE (DUF1680)"/>
    <property type="match status" value="1"/>
</dbReference>
<dbReference type="Proteomes" id="UP001556367">
    <property type="component" value="Unassembled WGS sequence"/>
</dbReference>
<feature type="domain" description="Non-reducing end beta-L-arabinofuranosidase-like GH127 middle" evidence="3">
    <location>
        <begin position="471"/>
        <end position="550"/>
    </location>
</feature>
<name>A0ABR3J8M5_9AGAR</name>
<evidence type="ECO:0000313" key="4">
    <source>
        <dbReference type="EMBL" id="KAL0951818.1"/>
    </source>
</evidence>
<organism evidence="4 5">
    <name type="scientific">Hohenbuehelia grisea</name>
    <dbReference type="NCBI Taxonomy" id="104357"/>
    <lineage>
        <taxon>Eukaryota</taxon>
        <taxon>Fungi</taxon>
        <taxon>Dikarya</taxon>
        <taxon>Basidiomycota</taxon>
        <taxon>Agaricomycotina</taxon>
        <taxon>Agaricomycetes</taxon>
        <taxon>Agaricomycetidae</taxon>
        <taxon>Agaricales</taxon>
        <taxon>Pleurotineae</taxon>
        <taxon>Pleurotaceae</taxon>
        <taxon>Hohenbuehelia</taxon>
    </lineage>
</organism>
<feature type="domain" description="Non-reducing end beta-L-arabinofuranosidase-like GH127 catalytic" evidence="2">
    <location>
        <begin position="287"/>
        <end position="397"/>
    </location>
</feature>
<protein>
    <submittedName>
        <fullName evidence="4">Uncharacterized protein</fullName>
    </submittedName>
</protein>
<reference evidence="5" key="1">
    <citation type="submission" date="2024-06" db="EMBL/GenBank/DDBJ databases">
        <title>Multi-omics analyses provide insights into the biosynthesis of the anticancer antibiotic pleurotin in Hohenbuehelia grisea.</title>
        <authorList>
            <person name="Weaver J.A."/>
            <person name="Alberti F."/>
        </authorList>
    </citation>
    <scope>NUCLEOTIDE SEQUENCE [LARGE SCALE GENOMIC DNA]</scope>
    <source>
        <strain evidence="5">T-177</strain>
    </source>
</reference>
<sequence length="714" mass="78865">MQVNGPPQNHLIRAFLCDDSLNCLLLMLTKISILISILNALAALGKPAALIPTLYKRFPTGTVKPAGWALNHAKVQAEGLGGQLREFDSYVNGSIWLGGPIEYSDMHESAPYWFNAMVPLAFQLQDKRLLGQVKEFLDRALDNQQADGWIGPEPFVANATVPRLVWPRYLVLFGMIQYAEADPSQTERIVNAMHRFVALVHEIWATGQQGDPSMGEHFAYQTVRWEELVYSLQWLYDNFPRGKEEELIDTMKMVKAAGFDWKNDWFAEATFPKEAVTNFTMHTHGVNTAEALKSEALVYRFTGDRTDVQNTFDRIDMLYKYHGRASGTYSADEHLAGLDPSRGTETCTVVEQIFSLAVIYQSFGNNSVADRAERLAYNALPSALMPDWKSHQYDQEVNQISSEVLDPPPWGNNGPNANVFGFEPHYPCCTVNHPSAYPKFWTNSFYADQAGKSLIHVFLGPSTFSGKLGTNNNVKVTVDTLYPFGSTLKYTISSTKAFTFKIRVPDWAQSGKSTVSINGGRATPVKLDSSSLQSVTIPANRATVLEMSLDTPVQIEQRSNGAIAIHRGALNYAVDLAFNETTAPGLRSQIALTNVKQLFPNAPAEFVEPFDNHTQDHTLHATVEWRVAIDPHTITVNDASAHTKSMPFYAWAPGAQPVTLTASACQIEWGIVKGVAAPPPQSPVSCVGAPFKVKLAPFGAAKLRIGEMPVMSLS</sequence>
<gene>
    <name evidence="4" type="ORF">HGRIS_008485</name>
</gene>
<dbReference type="PANTHER" id="PTHR31151:SF0">
    <property type="entry name" value="PROLINE-TRNA LIGASE (DUF1680)"/>
    <property type="match status" value="1"/>
</dbReference>
<dbReference type="InterPro" id="IPR008928">
    <property type="entry name" value="6-hairpin_glycosidase_sf"/>
</dbReference>
<dbReference type="InterPro" id="IPR049046">
    <property type="entry name" value="Beta-AFase-like_GH127_middle"/>
</dbReference>
<evidence type="ECO:0000256" key="1">
    <source>
        <dbReference type="SAM" id="Phobius"/>
    </source>
</evidence>
<keyword evidence="1" id="KW-1133">Transmembrane helix</keyword>
<feature type="transmembrane region" description="Helical" evidence="1">
    <location>
        <begin position="21"/>
        <end position="44"/>
    </location>
</feature>
<dbReference type="InterPro" id="IPR012878">
    <property type="entry name" value="Beta-AFase-like_GH127_cat"/>
</dbReference>
<evidence type="ECO:0000259" key="3">
    <source>
        <dbReference type="Pfam" id="PF20736"/>
    </source>
</evidence>
<dbReference type="SUPFAM" id="SSF48208">
    <property type="entry name" value="Six-hairpin glycosidases"/>
    <property type="match status" value="1"/>
</dbReference>
<evidence type="ECO:0000313" key="5">
    <source>
        <dbReference type="Proteomes" id="UP001556367"/>
    </source>
</evidence>
<comment type="caution">
    <text evidence="4">The sequence shown here is derived from an EMBL/GenBank/DDBJ whole genome shotgun (WGS) entry which is preliminary data.</text>
</comment>
<keyword evidence="1" id="KW-0812">Transmembrane</keyword>
<proteinExistence type="predicted"/>